<comment type="function">
    <text evidence="10">Catalyzes the last two steps in the biosynthesis of 5-methylaminomethyl-2-thiouridine (mnm(5)s(2)U) at the wobble position (U34) in tRNA. Catalyzes the FAD-dependent demodification of cmnm(5)s(2)U34 to nm(5)s(2)U34, followed by the transfer of a methyl group from S-adenosyl-L-methionine to nm(5)s(2)U34, to form mnm(5)s(2)U34.</text>
</comment>
<sequence>MNYRLPAPALTWKKDGAPKSTQFDDIYFDSQSGINETDYVFIQKNNLIERWSSLAKPVFTIAETGFGTGLNFLCAWRAWKESAASNKTLHFISVEKYPLSKEILSNALKMWPELSKLSDELIANYPVVCHGLHRISLDNGNLQLTLWFGEASEGFTALNANVDAWFLDGFAPSKNPEMWSNSLFNEILRLSDVGTTFSTFTAAGIVRRGLQSTGFNVQKVKGFGIKREMLVGILEEQPLTFNQRMSEGLPWLSVRSETSTPKKVLIVGAGLAGSHCASQLASRGISVEVWDRGNEIASGASGNPQGMIYPKLASHDTPLNRFYLAGYMYTHRLLSRIDPSKKIWNDCGLIQKPITELEVKRFEKILSDKIYPEEVLRQNQEFNELFLPLSGWVKPKELCSQLLNHPNIKVTLNKPLVKIDQQSTYSWVATSNESSDTFSHIIFCQAHTSSIADTYLDLPRMAIRGQVSSFVLNKDLSIDNVLCHEGYVSPPISHEKQRHLHFGSTYSLNDSDETVRFSDHIKNLEKLTQLLPNHNWQKRAKDCIGRVSFRCTISDYTPIVGPIFDKKVLQETYAQLGKNAKWKSNLTSNPLPGLFINIGHGSKGLISTPLSACYLTSLILNEPTPLERAIERVIHPSRFIIRQLKRAS</sequence>
<dbReference type="InterPro" id="IPR036188">
    <property type="entry name" value="FAD/NAD-bd_sf"/>
</dbReference>
<comment type="cofactor">
    <cofactor evidence="10">
        <name>FAD</name>
        <dbReference type="ChEBI" id="CHEBI:57692"/>
    </cofactor>
</comment>
<protein>
    <recommendedName>
        <fullName evidence="10">tRNA 5-methylaminomethyl-2-thiouridine biosynthesis bifunctional protein MnmC</fullName>
        <shortName evidence="10">tRNA mnm(5)s(2)U biosynthesis bifunctional protein</shortName>
    </recommendedName>
    <domain>
        <recommendedName>
            <fullName evidence="10">tRNA (mnm(5)s(2)U34)-methyltransferase</fullName>
            <ecNumber evidence="10">2.1.1.61</ecNumber>
        </recommendedName>
    </domain>
    <domain>
        <recommendedName>
            <fullName evidence="10">FAD-dependent cmnm(5)s(2)U34 oxidoreductase</fullName>
            <ecNumber evidence="10">1.5.-.-</ecNumber>
        </recommendedName>
    </domain>
</protein>
<dbReference type="Gene3D" id="3.30.9.10">
    <property type="entry name" value="D-Amino Acid Oxidase, subunit A, domain 2"/>
    <property type="match status" value="1"/>
</dbReference>
<dbReference type="SUPFAM" id="SSF51905">
    <property type="entry name" value="FAD/NAD(P)-binding domain"/>
    <property type="match status" value="1"/>
</dbReference>
<evidence type="ECO:0000256" key="3">
    <source>
        <dbReference type="ARBA" id="ARBA00022630"/>
    </source>
</evidence>
<dbReference type="InterPro" id="IPR006076">
    <property type="entry name" value="FAD-dep_OxRdtase"/>
</dbReference>
<dbReference type="Proteomes" id="UP001149719">
    <property type="component" value="Unassembled WGS sequence"/>
</dbReference>
<reference evidence="13" key="1">
    <citation type="submission" date="2022-12" db="EMBL/GenBank/DDBJ databases">
        <title>Marinomonas 15G1-11 sp. nov, isolated from marine algae.</title>
        <authorList>
            <person name="Butt M."/>
            <person name="Choi D.G."/>
            <person name="Kim J.M."/>
            <person name="Lee J.K."/>
            <person name="Baek J.H."/>
            <person name="Jeon C.O."/>
        </authorList>
    </citation>
    <scope>NUCLEOTIDE SEQUENCE</scope>
    <source>
        <strain evidence="13">15G1-11</strain>
    </source>
</reference>
<dbReference type="PANTHER" id="PTHR13847">
    <property type="entry name" value="SARCOSINE DEHYDROGENASE-RELATED"/>
    <property type="match status" value="1"/>
</dbReference>
<evidence type="ECO:0000256" key="6">
    <source>
        <dbReference type="ARBA" id="ARBA00022694"/>
    </source>
</evidence>
<dbReference type="EMBL" id="JAPUBN010000020">
    <property type="protein sequence ID" value="MCZ2723335.1"/>
    <property type="molecule type" value="Genomic_DNA"/>
</dbReference>
<comment type="catalytic activity">
    <reaction evidence="10">
        <text>5-aminomethyl-2-thiouridine(34) in tRNA + S-adenosyl-L-methionine = 5-methylaminomethyl-2-thiouridine(34) in tRNA + S-adenosyl-L-homocysteine + H(+)</text>
        <dbReference type="Rhea" id="RHEA:19569"/>
        <dbReference type="Rhea" id="RHEA-COMP:10195"/>
        <dbReference type="Rhea" id="RHEA-COMP:10197"/>
        <dbReference type="ChEBI" id="CHEBI:15378"/>
        <dbReference type="ChEBI" id="CHEBI:57856"/>
        <dbReference type="ChEBI" id="CHEBI:59789"/>
        <dbReference type="ChEBI" id="CHEBI:74454"/>
        <dbReference type="ChEBI" id="CHEBI:74455"/>
        <dbReference type="EC" id="2.1.1.61"/>
    </reaction>
</comment>
<comment type="subcellular location">
    <subcellularLocation>
        <location evidence="10">Cytoplasm</location>
    </subcellularLocation>
</comment>
<proteinExistence type="inferred from homology"/>
<gene>
    <name evidence="10 13" type="primary">mnmC</name>
    <name evidence="13" type="ORF">O1D97_17410</name>
</gene>
<evidence type="ECO:0000259" key="11">
    <source>
        <dbReference type="Pfam" id="PF01266"/>
    </source>
</evidence>
<evidence type="ECO:0000256" key="7">
    <source>
        <dbReference type="ARBA" id="ARBA00022827"/>
    </source>
</evidence>
<evidence type="ECO:0000256" key="1">
    <source>
        <dbReference type="ARBA" id="ARBA00022490"/>
    </source>
</evidence>
<keyword evidence="3 10" id="KW-0285">Flavoprotein</keyword>
<dbReference type="EC" id="2.1.1.61" evidence="10"/>
<evidence type="ECO:0000256" key="4">
    <source>
        <dbReference type="ARBA" id="ARBA00022679"/>
    </source>
</evidence>
<dbReference type="InterPro" id="IPR029063">
    <property type="entry name" value="SAM-dependent_MTases_sf"/>
</dbReference>
<keyword evidence="6 10" id="KW-0819">tRNA processing</keyword>
<evidence type="ECO:0000256" key="9">
    <source>
        <dbReference type="ARBA" id="ARBA00023268"/>
    </source>
</evidence>
<feature type="region of interest" description="tRNA (mnm(5)s(2)U34)-methyltransferase" evidence="10">
    <location>
        <begin position="1"/>
        <end position="235"/>
    </location>
</feature>
<dbReference type="InterPro" id="IPR023032">
    <property type="entry name" value="tRNA_MAMT_biosynth_bifunc_MnmC"/>
</dbReference>
<keyword evidence="5 10" id="KW-0949">S-adenosyl-L-methionine</keyword>
<evidence type="ECO:0000259" key="12">
    <source>
        <dbReference type="Pfam" id="PF05430"/>
    </source>
</evidence>
<keyword evidence="7 10" id="KW-0274">FAD</keyword>
<dbReference type="InterPro" id="IPR047785">
    <property type="entry name" value="tRNA_MNMC2"/>
</dbReference>
<name>A0ABT4JY81_9GAMM</name>
<dbReference type="EC" id="1.5.-.-" evidence="10"/>
<keyword evidence="8 10" id="KW-0560">Oxidoreductase</keyword>
<feature type="region of interest" description="FAD-dependent cmnm(5)s(2)U34 oxidoreductase" evidence="10">
    <location>
        <begin position="267"/>
        <end position="648"/>
    </location>
</feature>
<evidence type="ECO:0000313" key="13">
    <source>
        <dbReference type="EMBL" id="MCZ2723335.1"/>
    </source>
</evidence>
<dbReference type="PANTHER" id="PTHR13847:SF283">
    <property type="entry name" value="TRNA 5-METHYLAMINOMETHYL-2-THIOURIDINE BIOSYNTHESIS BIFUNCTIONAL PROTEIN MNMC"/>
    <property type="match status" value="1"/>
</dbReference>
<dbReference type="HAMAP" id="MF_01102">
    <property type="entry name" value="MnmC"/>
    <property type="match status" value="1"/>
</dbReference>
<dbReference type="Gene3D" id="3.40.50.150">
    <property type="entry name" value="Vaccinia Virus protein VP39"/>
    <property type="match status" value="1"/>
</dbReference>
<dbReference type="InterPro" id="IPR017610">
    <property type="entry name" value="tRNA_S-uridine_synth_MnmC_C"/>
</dbReference>
<feature type="domain" description="MnmC-like methyltransferase" evidence="12">
    <location>
        <begin position="112"/>
        <end position="233"/>
    </location>
</feature>
<evidence type="ECO:0000256" key="10">
    <source>
        <dbReference type="HAMAP-Rule" id="MF_01102"/>
    </source>
</evidence>
<dbReference type="Pfam" id="PF05430">
    <property type="entry name" value="Methyltransf_30"/>
    <property type="match status" value="1"/>
</dbReference>
<keyword evidence="4 10" id="KW-0808">Transferase</keyword>
<dbReference type="Pfam" id="PF01266">
    <property type="entry name" value="DAO"/>
    <property type="match status" value="1"/>
</dbReference>
<dbReference type="NCBIfam" id="NF033855">
    <property type="entry name" value="tRNA_MNMC2"/>
    <property type="match status" value="1"/>
</dbReference>
<comment type="similarity">
    <text evidence="10">In the N-terminal section; belongs to the methyltransferase superfamily. tRNA (mnm(5)s(2)U34)-methyltransferase family.</text>
</comment>
<evidence type="ECO:0000256" key="8">
    <source>
        <dbReference type="ARBA" id="ARBA00023002"/>
    </source>
</evidence>
<comment type="caution">
    <text evidence="13">The sequence shown here is derived from an EMBL/GenBank/DDBJ whole genome shotgun (WGS) entry which is preliminary data.</text>
</comment>
<comment type="similarity">
    <text evidence="10">In the C-terminal section; belongs to the DAO family.</text>
</comment>
<keyword evidence="14" id="KW-1185">Reference proteome</keyword>
<evidence type="ECO:0000256" key="2">
    <source>
        <dbReference type="ARBA" id="ARBA00022603"/>
    </source>
</evidence>
<dbReference type="RefSeq" id="WP_269127422.1">
    <property type="nucleotide sequence ID" value="NZ_JAPUBN010000020.1"/>
</dbReference>
<accession>A0ABT4JY81</accession>
<feature type="domain" description="FAD dependent oxidoreductase" evidence="11">
    <location>
        <begin position="263"/>
        <end position="617"/>
    </location>
</feature>
<keyword evidence="1 10" id="KW-0963">Cytoplasm</keyword>
<dbReference type="NCBIfam" id="NF002481">
    <property type="entry name" value="PRK01747.1-2"/>
    <property type="match status" value="1"/>
</dbReference>
<keyword evidence="9 10" id="KW-0511">Multifunctional enzyme</keyword>
<keyword evidence="2 10" id="KW-0489">Methyltransferase</keyword>
<dbReference type="NCBIfam" id="TIGR03197">
    <property type="entry name" value="MnmC_Cterm"/>
    <property type="match status" value="1"/>
</dbReference>
<dbReference type="InterPro" id="IPR008471">
    <property type="entry name" value="MnmC-like_methylTransf"/>
</dbReference>
<evidence type="ECO:0000256" key="5">
    <source>
        <dbReference type="ARBA" id="ARBA00022691"/>
    </source>
</evidence>
<evidence type="ECO:0000313" key="14">
    <source>
        <dbReference type="Proteomes" id="UP001149719"/>
    </source>
</evidence>
<organism evidence="13 14">
    <name type="scientific">Marinomonas phaeophyticola</name>
    <dbReference type="NCBI Taxonomy" id="3004091"/>
    <lineage>
        <taxon>Bacteria</taxon>
        <taxon>Pseudomonadati</taxon>
        <taxon>Pseudomonadota</taxon>
        <taxon>Gammaproteobacteria</taxon>
        <taxon>Oceanospirillales</taxon>
        <taxon>Oceanospirillaceae</taxon>
        <taxon>Marinomonas</taxon>
    </lineage>
</organism>
<dbReference type="Gene3D" id="3.50.50.60">
    <property type="entry name" value="FAD/NAD(P)-binding domain"/>
    <property type="match status" value="1"/>
</dbReference>